<proteinExistence type="predicted"/>
<dbReference type="PANTHER" id="PTHR42850">
    <property type="entry name" value="METALLOPHOSPHOESTERASE"/>
    <property type="match status" value="1"/>
</dbReference>
<dbReference type="GO" id="GO:0008803">
    <property type="term" value="F:bis(5'-nucleosyl)-tetraphosphatase (symmetrical) activity"/>
    <property type="evidence" value="ECO:0007669"/>
    <property type="project" value="TreeGrafter"/>
</dbReference>
<dbReference type="PANTHER" id="PTHR42850:SF4">
    <property type="entry name" value="ZINC-DEPENDENT ENDOPOLYPHOSPHATASE"/>
    <property type="match status" value="1"/>
</dbReference>
<dbReference type="Proteomes" id="UP000228945">
    <property type="component" value="Chromosome"/>
</dbReference>
<evidence type="ECO:0000313" key="3">
    <source>
        <dbReference type="Proteomes" id="UP000228945"/>
    </source>
</evidence>
<dbReference type="SUPFAM" id="SSF56300">
    <property type="entry name" value="Metallo-dependent phosphatases"/>
    <property type="match status" value="1"/>
</dbReference>
<dbReference type="AlphaFoldDB" id="A0A2D2B496"/>
<dbReference type="InterPro" id="IPR004843">
    <property type="entry name" value="Calcineurin-like_PHP"/>
</dbReference>
<dbReference type="GO" id="GO:0110154">
    <property type="term" value="P:RNA decapping"/>
    <property type="evidence" value="ECO:0007669"/>
    <property type="project" value="TreeGrafter"/>
</dbReference>
<gene>
    <name evidence="2" type="ORF">CSW64_17005</name>
</gene>
<organism evidence="2 3">
    <name type="scientific">Caulobacter mirabilis</name>
    <dbReference type="NCBI Taxonomy" id="69666"/>
    <lineage>
        <taxon>Bacteria</taxon>
        <taxon>Pseudomonadati</taxon>
        <taxon>Pseudomonadota</taxon>
        <taxon>Alphaproteobacteria</taxon>
        <taxon>Caulobacterales</taxon>
        <taxon>Caulobacteraceae</taxon>
        <taxon>Caulobacter</taxon>
    </lineage>
</organism>
<dbReference type="InterPro" id="IPR050126">
    <property type="entry name" value="Ap4A_hydrolase"/>
</dbReference>
<name>A0A2D2B496_9CAUL</name>
<keyword evidence="3" id="KW-1185">Reference proteome</keyword>
<dbReference type="InterPro" id="IPR029052">
    <property type="entry name" value="Metallo-depent_PP-like"/>
</dbReference>
<dbReference type="EMBL" id="CP024201">
    <property type="protein sequence ID" value="ATQ45077.1"/>
    <property type="molecule type" value="Genomic_DNA"/>
</dbReference>
<evidence type="ECO:0000259" key="1">
    <source>
        <dbReference type="Pfam" id="PF00149"/>
    </source>
</evidence>
<dbReference type="Pfam" id="PF00149">
    <property type="entry name" value="Metallophos"/>
    <property type="match status" value="1"/>
</dbReference>
<protein>
    <recommendedName>
        <fullName evidence="1">Calcineurin-like phosphoesterase domain-containing protein</fullName>
    </recommendedName>
</protein>
<sequence>MKFLSRLLKRQERRGPIAIEGRRVFAIGDIHGCHDLLCGLIDGIQADKQPGEPDPLLIFLGDYVDRGPDSSGVIERLIQLRVDQPGCRFLSGNHEEAMLRFLKDFEGGLIWSTYGGKATMRSYGVEPPANDDDVEAWREAHALFCAAVPETHLRFLRGLEDTIELGDYFFVHAGVRPDRPLSEQSTRDLRWIREPFLSDTRRLEKVIVHGHTPGREPHSDDRRIGVDTWAYNTGVLTAVELDGDGRGFIQARREADGTVTVGFEDLDEDAA</sequence>
<dbReference type="Gene3D" id="3.60.21.10">
    <property type="match status" value="1"/>
</dbReference>
<accession>A0A2D2B496</accession>
<dbReference type="GO" id="GO:0016791">
    <property type="term" value="F:phosphatase activity"/>
    <property type="evidence" value="ECO:0007669"/>
    <property type="project" value="TreeGrafter"/>
</dbReference>
<feature type="domain" description="Calcineurin-like phosphoesterase" evidence="1">
    <location>
        <begin position="23"/>
        <end position="215"/>
    </location>
</feature>
<dbReference type="KEGG" id="cmb:CSW64_17005"/>
<dbReference type="GO" id="GO:0005737">
    <property type="term" value="C:cytoplasm"/>
    <property type="evidence" value="ECO:0007669"/>
    <property type="project" value="TreeGrafter"/>
</dbReference>
<reference evidence="2 3" key="1">
    <citation type="submission" date="2017-10" db="EMBL/GenBank/DDBJ databases">
        <title>Genome sequence of Caulobacter mirabilis FWC38.</title>
        <authorList>
            <person name="Fiebig A."/>
            <person name="Crosson S."/>
        </authorList>
    </citation>
    <scope>NUCLEOTIDE SEQUENCE [LARGE SCALE GENOMIC DNA]</scope>
    <source>
        <strain evidence="2 3">FWC 38</strain>
    </source>
</reference>
<dbReference type="OrthoDB" id="9807890at2"/>
<dbReference type="RefSeq" id="WP_099624314.1">
    <property type="nucleotide sequence ID" value="NZ_CP024201.1"/>
</dbReference>
<evidence type="ECO:0000313" key="2">
    <source>
        <dbReference type="EMBL" id="ATQ45077.1"/>
    </source>
</evidence>
<dbReference type="CDD" id="cd00144">
    <property type="entry name" value="MPP_PPP_family"/>
    <property type="match status" value="1"/>
</dbReference>